<dbReference type="KEGG" id="suln:FJR47_03175"/>
<keyword evidence="7" id="KW-0997">Cell inner membrane</keyword>
<comment type="function">
    <text evidence="11">FliM is one of three proteins (FliG, FliN, FliM) that forms the rotor-mounted switch complex (C ring), located at the base of the basal body. This complex interacts with the CheY and CheZ chemotaxis proteins, in addition to contacting components of the motor that determine the direction of flagellar rotation.</text>
</comment>
<dbReference type="CDD" id="cd17908">
    <property type="entry name" value="FliM"/>
    <property type="match status" value="1"/>
</dbReference>
<organism evidence="14 15">
    <name type="scientific">Sulfurimonas xiamenensis</name>
    <dbReference type="NCBI Taxonomy" id="2590021"/>
    <lineage>
        <taxon>Bacteria</taxon>
        <taxon>Pseudomonadati</taxon>
        <taxon>Campylobacterota</taxon>
        <taxon>Epsilonproteobacteria</taxon>
        <taxon>Campylobacterales</taxon>
        <taxon>Sulfurimonadaceae</taxon>
        <taxon>Sulfurimonas</taxon>
    </lineage>
</organism>
<dbReference type="GO" id="GO:0005886">
    <property type="term" value="C:plasma membrane"/>
    <property type="evidence" value="ECO:0007669"/>
    <property type="project" value="UniProtKB-SubCell"/>
</dbReference>
<dbReference type="GO" id="GO:0003774">
    <property type="term" value="F:cytoskeletal motor activity"/>
    <property type="evidence" value="ECO:0007669"/>
    <property type="project" value="InterPro"/>
</dbReference>
<comment type="similarity">
    <text evidence="3">Belongs to the FliM family.</text>
</comment>
<keyword evidence="5" id="KW-1003">Cell membrane</keyword>
<dbReference type="GO" id="GO:0050918">
    <property type="term" value="P:positive chemotaxis"/>
    <property type="evidence" value="ECO:0007669"/>
    <property type="project" value="TreeGrafter"/>
</dbReference>
<evidence type="ECO:0000256" key="12">
    <source>
        <dbReference type="NCBIfam" id="TIGR01397"/>
    </source>
</evidence>
<evidence type="ECO:0000256" key="4">
    <source>
        <dbReference type="ARBA" id="ARBA00021898"/>
    </source>
</evidence>
<evidence type="ECO:0000313" key="15">
    <source>
        <dbReference type="Proteomes" id="UP000326061"/>
    </source>
</evidence>
<evidence type="ECO:0000313" key="14">
    <source>
        <dbReference type="EMBL" id="QFR42960.1"/>
    </source>
</evidence>
<keyword evidence="8" id="KW-0283">Flagellar rotation</keyword>
<dbReference type="Pfam" id="PF01052">
    <property type="entry name" value="FliMN_C"/>
    <property type="match status" value="1"/>
</dbReference>
<evidence type="ECO:0000256" key="3">
    <source>
        <dbReference type="ARBA" id="ARBA00011049"/>
    </source>
</evidence>
<keyword evidence="14" id="KW-0282">Flagellum</keyword>
<dbReference type="EMBL" id="CP041166">
    <property type="protein sequence ID" value="QFR42960.1"/>
    <property type="molecule type" value="Genomic_DNA"/>
</dbReference>
<dbReference type="RefSeq" id="WP_152299023.1">
    <property type="nucleotide sequence ID" value="NZ_CP041166.1"/>
</dbReference>
<evidence type="ECO:0000256" key="8">
    <source>
        <dbReference type="ARBA" id="ARBA00022779"/>
    </source>
</evidence>
<dbReference type="InterPro" id="IPR001689">
    <property type="entry name" value="Flag_FliM"/>
</dbReference>
<evidence type="ECO:0000256" key="5">
    <source>
        <dbReference type="ARBA" id="ARBA00022475"/>
    </source>
</evidence>
<protein>
    <recommendedName>
        <fullName evidence="4 12">Flagellar motor switch protein FliM</fullName>
    </recommendedName>
</protein>
<keyword evidence="9" id="KW-0472">Membrane</keyword>
<evidence type="ECO:0000256" key="11">
    <source>
        <dbReference type="ARBA" id="ARBA00025044"/>
    </source>
</evidence>
<keyword evidence="6" id="KW-0145">Chemotaxis</keyword>
<dbReference type="PANTHER" id="PTHR30034">
    <property type="entry name" value="FLAGELLAR MOTOR SWITCH PROTEIN FLIM"/>
    <property type="match status" value="1"/>
</dbReference>
<keyword evidence="15" id="KW-1185">Reference proteome</keyword>
<dbReference type="PRINTS" id="PR00955">
    <property type="entry name" value="FLGMOTORFLIM"/>
</dbReference>
<evidence type="ECO:0000256" key="10">
    <source>
        <dbReference type="ARBA" id="ARBA00023143"/>
    </source>
</evidence>
<dbReference type="Pfam" id="PF02154">
    <property type="entry name" value="FliM"/>
    <property type="match status" value="1"/>
</dbReference>
<gene>
    <name evidence="14" type="primary">fliM</name>
    <name evidence="14" type="ORF">FJR47_03175</name>
</gene>
<accession>A0AAJ4A318</accession>
<keyword evidence="14" id="KW-0966">Cell projection</keyword>
<reference evidence="15" key="1">
    <citation type="submission" date="2019-06" db="EMBL/GenBank/DDBJ databases">
        <title>Sulfurimonas gotlandica sp. nov., a chemoautotrophic and psychrotolerant epsilonproteobacterium isolated from a pelagic redoxcline, and an emended description of the genus Sulfurimonas.</title>
        <authorList>
            <person name="Wang S."/>
            <person name="Jiang L."/>
            <person name="Shao Z."/>
        </authorList>
    </citation>
    <scope>NUCLEOTIDE SEQUENCE [LARGE SCALE GENOMIC DNA]</scope>
    <source>
        <strain evidence="15">1-1N</strain>
    </source>
</reference>
<dbReference type="SUPFAM" id="SSF101801">
    <property type="entry name" value="Surface presentation of antigens (SPOA)"/>
    <property type="match status" value="1"/>
</dbReference>
<dbReference type="AlphaFoldDB" id="A0AAJ4A318"/>
<evidence type="ECO:0000256" key="2">
    <source>
        <dbReference type="ARBA" id="ARBA00004417"/>
    </source>
</evidence>
<comment type="subcellular location">
    <subcellularLocation>
        <location evidence="1">Bacterial flagellum basal body</location>
    </subcellularLocation>
    <subcellularLocation>
        <location evidence="2">Cell inner membrane</location>
        <topology evidence="2">Peripheral membrane protein</topology>
    </subcellularLocation>
</comment>
<feature type="domain" description="Flagellar motor switch protein FliN-like C-terminal" evidence="13">
    <location>
        <begin position="245"/>
        <end position="314"/>
    </location>
</feature>
<keyword evidence="10" id="KW-0975">Bacterial flagellum</keyword>
<dbReference type="Proteomes" id="UP000326061">
    <property type="component" value="Chromosome"/>
</dbReference>
<dbReference type="GO" id="GO:0071978">
    <property type="term" value="P:bacterial-type flagellum-dependent swarming motility"/>
    <property type="evidence" value="ECO:0007669"/>
    <property type="project" value="TreeGrafter"/>
</dbReference>
<dbReference type="InterPro" id="IPR036429">
    <property type="entry name" value="SpoA-like_sf"/>
</dbReference>
<evidence type="ECO:0000259" key="13">
    <source>
        <dbReference type="Pfam" id="PF01052"/>
    </source>
</evidence>
<dbReference type="SUPFAM" id="SSF103039">
    <property type="entry name" value="CheC-like"/>
    <property type="match status" value="1"/>
</dbReference>
<keyword evidence="14" id="KW-0969">Cilium</keyword>
<dbReference type="Gene3D" id="3.40.1550.10">
    <property type="entry name" value="CheC-like"/>
    <property type="match status" value="1"/>
</dbReference>
<dbReference type="GO" id="GO:0009425">
    <property type="term" value="C:bacterial-type flagellum basal body"/>
    <property type="evidence" value="ECO:0007669"/>
    <property type="project" value="UniProtKB-SubCell"/>
</dbReference>
<evidence type="ECO:0000256" key="6">
    <source>
        <dbReference type="ARBA" id="ARBA00022500"/>
    </source>
</evidence>
<name>A0AAJ4A318_9BACT</name>
<evidence type="ECO:0000256" key="1">
    <source>
        <dbReference type="ARBA" id="ARBA00004117"/>
    </source>
</evidence>
<dbReference type="Gene3D" id="2.30.330.10">
    <property type="entry name" value="SpoA-like"/>
    <property type="match status" value="1"/>
</dbReference>
<dbReference type="InterPro" id="IPR001543">
    <property type="entry name" value="FliN-like_C"/>
</dbReference>
<dbReference type="PIRSF" id="PIRSF002888">
    <property type="entry name" value="FliM"/>
    <property type="match status" value="1"/>
</dbReference>
<dbReference type="PANTHER" id="PTHR30034:SF3">
    <property type="entry name" value="FLAGELLAR MOTOR SWITCH PROTEIN FLIM"/>
    <property type="match status" value="1"/>
</dbReference>
<sequence>MLNMLSQEEIDALLDVNDDDFLTSEIEVTPYDFNKPNIISKDQLRSFRAIHDNIARLLSFQISSITHTTVKIQLSLVDQMRYGDFLTDLSSCTSANLFSIKPLEKNGVIDINSSIVFSILDSLLGGKGKPFDIKREFSDIELNLFEMILGVIINTLKEAWSPIMDIFAIVDSKESKSNVMQNIAENDIVIIASMEIVIGQNSGVINICYPLAVLETILPKLASKNVNNNKVNIKKNKNVHLQRLLGEAKIEIEAIIGNVELTLKDVLELKSGDIIKLNKPADDIITLSIDKKDRFRGKIGLKKSKKSMQITEIIGKKKSAIIKESVFDKKEKNKREISDE</sequence>
<dbReference type="NCBIfam" id="TIGR01397">
    <property type="entry name" value="fliM_switch"/>
    <property type="match status" value="1"/>
</dbReference>
<evidence type="ECO:0000256" key="9">
    <source>
        <dbReference type="ARBA" id="ARBA00023136"/>
    </source>
</evidence>
<dbReference type="InterPro" id="IPR028976">
    <property type="entry name" value="CheC-like_sf"/>
</dbReference>
<evidence type="ECO:0000256" key="7">
    <source>
        <dbReference type="ARBA" id="ARBA00022519"/>
    </source>
</evidence>
<proteinExistence type="inferred from homology"/>